<feature type="active site" description="Nucleophile" evidence="2">
    <location>
        <position position="28"/>
    </location>
</feature>
<name>A0A6P4I238_DROKI</name>
<comment type="cofactor">
    <cofactor evidence="4">
        <name>Mg(2+)</name>
        <dbReference type="ChEBI" id="CHEBI:18420"/>
    </cofactor>
    <text evidence="4">Divalent metal ions. Mg(2+) is the most effective.</text>
</comment>
<dbReference type="PANTHER" id="PTHR19288">
    <property type="entry name" value="4-NITROPHENYLPHOSPHATASE-RELATED"/>
    <property type="match status" value="1"/>
</dbReference>
<evidence type="ECO:0000313" key="6">
    <source>
        <dbReference type="RefSeq" id="XP_017018004.1"/>
    </source>
</evidence>
<evidence type="ECO:0000256" key="1">
    <source>
        <dbReference type="PIRNR" id="PIRNR000915"/>
    </source>
</evidence>
<dbReference type="SUPFAM" id="SSF56784">
    <property type="entry name" value="HAD-like"/>
    <property type="match status" value="1"/>
</dbReference>
<keyword evidence="5" id="KW-1185">Reference proteome</keyword>
<evidence type="ECO:0000256" key="4">
    <source>
        <dbReference type="PIRSR" id="PIRSR000915-3"/>
    </source>
</evidence>
<feature type="active site" description="Proton donor" evidence="2">
    <location>
        <position position="30"/>
    </location>
</feature>
<evidence type="ECO:0000313" key="5">
    <source>
        <dbReference type="Proteomes" id="UP001652661"/>
    </source>
</evidence>
<reference evidence="6" key="1">
    <citation type="submission" date="2025-08" db="UniProtKB">
        <authorList>
            <consortium name="RefSeq"/>
        </authorList>
    </citation>
    <scope>IDENTIFICATION</scope>
    <source>
        <strain evidence="6">14028-0561.14</strain>
        <tissue evidence="6">Whole fly</tissue>
    </source>
</reference>
<dbReference type="CDD" id="cd07508">
    <property type="entry name" value="HAD_Pase_UmpH-like"/>
    <property type="match status" value="1"/>
</dbReference>
<feature type="binding site" evidence="4">
    <location>
        <position position="248"/>
    </location>
    <ligand>
        <name>Mg(2+)</name>
        <dbReference type="ChEBI" id="CHEBI:18420"/>
    </ligand>
</feature>
<dbReference type="InterPro" id="IPR036412">
    <property type="entry name" value="HAD-like_sf"/>
</dbReference>
<keyword evidence="1" id="KW-0378">Hydrolase</keyword>
<dbReference type="AlphaFoldDB" id="A0A6P4I238"/>
<dbReference type="GO" id="GO:0005737">
    <property type="term" value="C:cytoplasm"/>
    <property type="evidence" value="ECO:0007669"/>
    <property type="project" value="TreeGrafter"/>
</dbReference>
<feature type="binding site" evidence="4">
    <location>
        <position position="30"/>
    </location>
    <ligand>
        <name>Mg(2+)</name>
        <dbReference type="ChEBI" id="CHEBI:18420"/>
    </ligand>
</feature>
<dbReference type="Gene3D" id="3.40.50.1000">
    <property type="entry name" value="HAD superfamily/HAD-like"/>
    <property type="match status" value="2"/>
</dbReference>
<keyword evidence="4" id="KW-0460">Magnesium</keyword>
<dbReference type="NCBIfam" id="TIGR01460">
    <property type="entry name" value="HAD-SF-IIA"/>
    <property type="match status" value="1"/>
</dbReference>
<dbReference type="FunFam" id="3.40.50.1000:FF:000170">
    <property type="entry name" value="4-nitrophenylphosphatase"/>
    <property type="match status" value="1"/>
</dbReference>
<dbReference type="GO" id="GO:0046872">
    <property type="term" value="F:metal ion binding"/>
    <property type="evidence" value="ECO:0007669"/>
    <property type="project" value="UniProtKB-KW"/>
</dbReference>
<dbReference type="Pfam" id="PF13344">
    <property type="entry name" value="Hydrolase_6"/>
    <property type="match status" value="1"/>
</dbReference>
<keyword evidence="4" id="KW-0479">Metal-binding</keyword>
<dbReference type="InterPro" id="IPR023214">
    <property type="entry name" value="HAD_sf"/>
</dbReference>
<dbReference type="InterPro" id="IPR006357">
    <property type="entry name" value="HAD-SF_hydro_IIA"/>
</dbReference>
<organism evidence="5 6">
    <name type="scientific">Drosophila kikkawai</name>
    <name type="common">Fruit fly</name>
    <dbReference type="NCBI Taxonomy" id="30033"/>
    <lineage>
        <taxon>Eukaryota</taxon>
        <taxon>Metazoa</taxon>
        <taxon>Ecdysozoa</taxon>
        <taxon>Arthropoda</taxon>
        <taxon>Hexapoda</taxon>
        <taxon>Insecta</taxon>
        <taxon>Pterygota</taxon>
        <taxon>Neoptera</taxon>
        <taxon>Endopterygota</taxon>
        <taxon>Diptera</taxon>
        <taxon>Brachycera</taxon>
        <taxon>Muscomorpha</taxon>
        <taxon>Ephydroidea</taxon>
        <taxon>Drosophilidae</taxon>
        <taxon>Drosophila</taxon>
        <taxon>Sophophora</taxon>
    </lineage>
</organism>
<comment type="similarity">
    <text evidence="1">Belongs to the HAD-like hydrolase superfamily.</text>
</comment>
<dbReference type="Pfam" id="PF13242">
    <property type="entry name" value="Hydrolase_like"/>
    <property type="match status" value="1"/>
</dbReference>
<feature type="binding site" evidence="4">
    <location>
        <position position="28"/>
    </location>
    <ligand>
        <name>Mg(2+)</name>
        <dbReference type="ChEBI" id="CHEBI:18420"/>
    </ligand>
</feature>
<evidence type="ECO:0000256" key="2">
    <source>
        <dbReference type="PIRSR" id="PIRSR000915-1"/>
    </source>
</evidence>
<sequence>MNSVKHLKELREEEREEFFDSFNLVFCDCDGVIWYPLRDFIPGSAAALAHLEFRGKQVTFVTNNSISSMKEHIEKFAQQGHLKIDAHQIVHPAQTICDHLKSIKFEGLIYCLATPPFRQLLKEAGFRLTEESGPGIIRSLKDLHEAIYGGEPVAAVVIDVDFNLSAAKMMRAHVQLQNPKCLFLAGAADALIPFGQGDIIGPGPFIDVVTQSVGRQPITLGKPGEDLRQLLLQRHPDVPPNRVLFVGDSLASDIGFARASGYQTLLVLTGGTRLEDVQRLPAGHPQVPDYLADCLGDICGADNR</sequence>
<dbReference type="RefSeq" id="XP_017018004.1">
    <property type="nucleotide sequence ID" value="XM_017162515.3"/>
</dbReference>
<gene>
    <name evidence="6" type="primary">LOC108071700</name>
</gene>
<dbReference type="PANTHER" id="PTHR19288:SF4">
    <property type="entry name" value="RE04130P-RELATED"/>
    <property type="match status" value="1"/>
</dbReference>
<dbReference type="GeneID" id="108071700"/>
<evidence type="ECO:0000256" key="3">
    <source>
        <dbReference type="PIRSR" id="PIRSR000915-2"/>
    </source>
</evidence>
<feature type="binding site" evidence="3">
    <location>
        <position position="222"/>
    </location>
    <ligand>
        <name>substrate</name>
    </ligand>
</feature>
<protein>
    <submittedName>
        <fullName evidence="6">Uncharacterized protein</fullName>
    </submittedName>
</protein>
<proteinExistence type="inferred from homology"/>
<accession>A0A6P4I238</accession>
<dbReference type="Proteomes" id="UP001652661">
    <property type="component" value="Chromosome X"/>
</dbReference>
<dbReference type="OrthoDB" id="413953at2759"/>
<dbReference type="PIRSF" id="PIRSF000915">
    <property type="entry name" value="PGP-type_phosphatase"/>
    <property type="match status" value="1"/>
</dbReference>
<dbReference type="GO" id="GO:0016791">
    <property type="term" value="F:phosphatase activity"/>
    <property type="evidence" value="ECO:0007669"/>
    <property type="project" value="TreeGrafter"/>
</dbReference>